<evidence type="ECO:0000259" key="7">
    <source>
        <dbReference type="Pfam" id="PF01243"/>
    </source>
</evidence>
<comment type="caution">
    <text evidence="9">The sequence shown here is derived from an EMBL/GenBank/DDBJ whole genome shotgun (WGS) entry which is preliminary data.</text>
</comment>
<evidence type="ECO:0000256" key="2">
    <source>
        <dbReference type="ARBA" id="ARBA00007301"/>
    </source>
</evidence>
<dbReference type="EMBL" id="JBHTCF010000001">
    <property type="protein sequence ID" value="MFC7303460.1"/>
    <property type="molecule type" value="Genomic_DNA"/>
</dbReference>
<reference evidence="10" key="1">
    <citation type="journal article" date="2019" name="Int. J. Syst. Evol. Microbiol.">
        <title>The Global Catalogue of Microorganisms (GCM) 10K type strain sequencing project: providing services to taxonomists for standard genome sequencing and annotation.</title>
        <authorList>
            <consortium name="The Broad Institute Genomics Platform"/>
            <consortium name="The Broad Institute Genome Sequencing Center for Infectious Disease"/>
            <person name="Wu L."/>
            <person name="Ma J."/>
        </authorList>
    </citation>
    <scope>NUCLEOTIDE SEQUENCE [LARGE SCALE GENOMIC DNA]</scope>
    <source>
        <strain evidence="10">SYNS20</strain>
    </source>
</reference>
<name>A0ABW2JD73_9ACTN</name>
<dbReference type="InterPro" id="IPR053451">
    <property type="entry name" value="Phenazine_biosynth_oxidase"/>
</dbReference>
<sequence length="247" mass="27352">MASSPRAPGVREAAQDPSRFESLTGDTALPFPEYDDPPPEPLALAGRWLDEATARGVREPRSLALATADERGRASSRIVTVGELGPRGLLFTTHSTSRKARDLAAHPWASGVLYWRETAQQLVIAGPVRQLETAECEALWAARAVPLHAMTTASRQSEPVHDVAALRERARGLAAPGLPLPRPERFTGYVIEPAEVEFWLARPDRLHCRLHYVRESRAGRESCEGREAWEVREGHADHGWRVSRLQP</sequence>
<dbReference type="GO" id="GO:0016491">
    <property type="term" value="F:oxidoreductase activity"/>
    <property type="evidence" value="ECO:0007669"/>
    <property type="project" value="UniProtKB-KW"/>
</dbReference>
<evidence type="ECO:0000256" key="3">
    <source>
        <dbReference type="ARBA" id="ARBA00022630"/>
    </source>
</evidence>
<dbReference type="InterPro" id="IPR019576">
    <property type="entry name" value="Pyridoxamine_oxidase_dimer_C"/>
</dbReference>
<keyword evidence="3" id="KW-0285">Flavoprotein</keyword>
<feature type="domain" description="Pyridoxamine 5'-phosphate oxidase N-terminal" evidence="7">
    <location>
        <begin position="49"/>
        <end position="166"/>
    </location>
</feature>
<dbReference type="Gene3D" id="2.30.110.10">
    <property type="entry name" value="Electron Transport, Fmn-binding Protein, Chain A"/>
    <property type="match status" value="1"/>
</dbReference>
<dbReference type="InterPro" id="IPR000659">
    <property type="entry name" value="Pyridox_Oxase"/>
</dbReference>
<evidence type="ECO:0000259" key="8">
    <source>
        <dbReference type="Pfam" id="PF10590"/>
    </source>
</evidence>
<dbReference type="NCBIfam" id="NF038138">
    <property type="entry name" value="phena_PhzG"/>
    <property type="match status" value="1"/>
</dbReference>
<dbReference type="EC" id="1.10.3.16" evidence="9"/>
<dbReference type="PANTHER" id="PTHR10851">
    <property type="entry name" value="PYRIDOXINE-5-PHOSPHATE OXIDASE"/>
    <property type="match status" value="1"/>
</dbReference>
<protein>
    <submittedName>
        <fullName evidence="9">Phenazine biosynthesis FMN-dependent oxidase PhzG</fullName>
        <ecNumber evidence="9">1.10.3.16</ecNumber>
    </submittedName>
</protein>
<dbReference type="NCBIfam" id="NF004231">
    <property type="entry name" value="PRK05679.1"/>
    <property type="match status" value="1"/>
</dbReference>
<evidence type="ECO:0000256" key="6">
    <source>
        <dbReference type="SAM" id="MobiDB-lite"/>
    </source>
</evidence>
<evidence type="ECO:0000313" key="10">
    <source>
        <dbReference type="Proteomes" id="UP001596523"/>
    </source>
</evidence>
<dbReference type="RefSeq" id="WP_381826583.1">
    <property type="nucleotide sequence ID" value="NZ_JBHTCF010000001.1"/>
</dbReference>
<evidence type="ECO:0000256" key="4">
    <source>
        <dbReference type="ARBA" id="ARBA00022643"/>
    </source>
</evidence>
<proteinExistence type="inferred from homology"/>
<keyword evidence="10" id="KW-1185">Reference proteome</keyword>
<feature type="domain" description="Pyridoxine 5'-phosphate oxidase dimerisation C-terminal" evidence="8">
    <location>
        <begin position="187"/>
        <end position="247"/>
    </location>
</feature>
<evidence type="ECO:0000256" key="5">
    <source>
        <dbReference type="ARBA" id="ARBA00023002"/>
    </source>
</evidence>
<accession>A0ABW2JD73</accession>
<dbReference type="InterPro" id="IPR012349">
    <property type="entry name" value="Split_barrel_FMN-bd"/>
</dbReference>
<feature type="region of interest" description="Disordered" evidence="6">
    <location>
        <begin position="1"/>
        <end position="37"/>
    </location>
</feature>
<dbReference type="SUPFAM" id="SSF50475">
    <property type="entry name" value="FMN-binding split barrel"/>
    <property type="match status" value="1"/>
</dbReference>
<dbReference type="Pfam" id="PF10590">
    <property type="entry name" value="PNP_phzG_C"/>
    <property type="match status" value="1"/>
</dbReference>
<keyword evidence="4" id="KW-0288">FMN</keyword>
<comment type="similarity">
    <text evidence="2">Belongs to the pyridoxamine 5'-phosphate oxidase family.</text>
</comment>
<dbReference type="Pfam" id="PF01243">
    <property type="entry name" value="PNPOx_N"/>
    <property type="match status" value="1"/>
</dbReference>
<evidence type="ECO:0000313" key="9">
    <source>
        <dbReference type="EMBL" id="MFC7303460.1"/>
    </source>
</evidence>
<dbReference type="Proteomes" id="UP001596523">
    <property type="component" value="Unassembled WGS sequence"/>
</dbReference>
<gene>
    <name evidence="9" type="primary">phzG</name>
    <name evidence="9" type="ORF">ACFQVC_04425</name>
</gene>
<dbReference type="PANTHER" id="PTHR10851:SF0">
    <property type="entry name" value="PYRIDOXINE-5'-PHOSPHATE OXIDASE"/>
    <property type="match status" value="1"/>
</dbReference>
<organism evidence="9 10">
    <name type="scientific">Streptomyces monticola</name>
    <dbReference type="NCBI Taxonomy" id="2666263"/>
    <lineage>
        <taxon>Bacteria</taxon>
        <taxon>Bacillati</taxon>
        <taxon>Actinomycetota</taxon>
        <taxon>Actinomycetes</taxon>
        <taxon>Kitasatosporales</taxon>
        <taxon>Streptomycetaceae</taxon>
        <taxon>Streptomyces</taxon>
    </lineage>
</organism>
<comment type="cofactor">
    <cofactor evidence="1">
        <name>FMN</name>
        <dbReference type="ChEBI" id="CHEBI:58210"/>
    </cofactor>
</comment>
<keyword evidence="5 9" id="KW-0560">Oxidoreductase</keyword>
<dbReference type="PIRSF" id="PIRSF000190">
    <property type="entry name" value="Pyd_amn-ph_oxd"/>
    <property type="match status" value="1"/>
</dbReference>
<evidence type="ECO:0000256" key="1">
    <source>
        <dbReference type="ARBA" id="ARBA00001917"/>
    </source>
</evidence>
<dbReference type="InterPro" id="IPR011576">
    <property type="entry name" value="Pyridox_Oxase_N"/>
</dbReference>